<reference evidence="5" key="1">
    <citation type="submission" date="2020-05" db="EMBL/GenBank/DDBJ databases">
        <title>Phylogenomic resolution of chytrid fungi.</title>
        <authorList>
            <person name="Stajich J.E."/>
            <person name="Amses K."/>
            <person name="Simmons R."/>
            <person name="Seto K."/>
            <person name="Myers J."/>
            <person name="Bonds A."/>
            <person name="Quandt C.A."/>
            <person name="Barry K."/>
            <person name="Liu P."/>
            <person name="Grigoriev I."/>
            <person name="Longcore J.E."/>
            <person name="James T.Y."/>
        </authorList>
    </citation>
    <scope>NUCLEOTIDE SEQUENCE</scope>
    <source>
        <strain evidence="5">JEL0379</strain>
    </source>
</reference>
<evidence type="ECO:0000259" key="4">
    <source>
        <dbReference type="PROSITE" id="PS50405"/>
    </source>
</evidence>
<dbReference type="Pfam" id="PF13410">
    <property type="entry name" value="GST_C_2"/>
    <property type="match status" value="1"/>
</dbReference>
<dbReference type="Proteomes" id="UP001212152">
    <property type="component" value="Unassembled WGS sequence"/>
</dbReference>
<feature type="site" description="Lowers pKa of active site Cys" evidence="3">
    <location>
        <position position="246"/>
    </location>
</feature>
<dbReference type="SUPFAM" id="SSF52833">
    <property type="entry name" value="Thioredoxin-like"/>
    <property type="match status" value="1"/>
</dbReference>
<dbReference type="SUPFAM" id="SSF47616">
    <property type="entry name" value="GST C-terminal domain-like"/>
    <property type="match status" value="1"/>
</dbReference>
<sequence>MAAATSSVLKWASKDGSFRRQVSSFRDFISTDPSARFVAEPGRYHLYVSWACPWAHRAVIVRALKGLEDVIGLSAVHFLLQDKGWRFDHKGETTPGVIPDTVNNALYLSEIYYKANPQYEGRFTVPVLWDKQEQTIVNNESSEVIRMLNTSFDQWSSAPHITYYPDNLVKEIDSLNEWIYDEINNGVYKAGFATSQEAYETNYEKVFSGLAKVEKILSNKKWLCGDTLTEADVRLWTTIVRFDPVYHTHFKCSGGTIAHDYPNILRWTRQFYALPKIAETVNMSHIKQHYYRSHIQINPTAIVPVWDGPDLKST</sequence>
<feature type="binding site" evidence="2">
    <location>
        <begin position="122"/>
        <end position="125"/>
    </location>
    <ligand>
        <name>glutathione</name>
        <dbReference type="ChEBI" id="CHEBI:57925"/>
    </ligand>
</feature>
<feature type="domain" description="GST C-terminal" evidence="4">
    <location>
        <begin position="165"/>
        <end position="290"/>
    </location>
</feature>
<dbReference type="GO" id="GO:0004364">
    <property type="term" value="F:glutathione transferase activity"/>
    <property type="evidence" value="ECO:0007669"/>
    <property type="project" value="InterPro"/>
</dbReference>
<comment type="caution">
    <text evidence="5">The sequence shown here is derived from an EMBL/GenBank/DDBJ whole genome shotgun (WGS) entry which is preliminary data.</text>
</comment>
<evidence type="ECO:0000256" key="2">
    <source>
        <dbReference type="PIRSR" id="PIRSR015753-2"/>
    </source>
</evidence>
<dbReference type="EMBL" id="JADGJQ010000089">
    <property type="protein sequence ID" value="KAJ3170974.1"/>
    <property type="molecule type" value="Genomic_DNA"/>
</dbReference>
<protein>
    <submittedName>
        <fullName evidence="5">S-glutathionyl-(Chloro)hydroquinone reductase</fullName>
    </submittedName>
</protein>
<dbReference type="PANTHER" id="PTHR32419:SF6">
    <property type="entry name" value="GLUTATHIONE S-TRANSFERASE OMEGA-LIKE 1-RELATED"/>
    <property type="match status" value="1"/>
</dbReference>
<accession>A0AAD5XJ08</accession>
<dbReference type="Gene3D" id="1.20.1050.10">
    <property type="match status" value="1"/>
</dbReference>
<dbReference type="SFLD" id="SFLDG01148">
    <property type="entry name" value="Xi_(cytGST)"/>
    <property type="match status" value="1"/>
</dbReference>
<dbReference type="SFLD" id="SFLDG01206">
    <property type="entry name" value="Xi.1"/>
    <property type="match status" value="1"/>
</dbReference>
<dbReference type="GO" id="GO:0005737">
    <property type="term" value="C:cytoplasm"/>
    <property type="evidence" value="ECO:0007669"/>
    <property type="project" value="TreeGrafter"/>
</dbReference>
<dbReference type="InterPro" id="IPR040079">
    <property type="entry name" value="Glutathione_S-Trfase"/>
</dbReference>
<feature type="binding site" evidence="2">
    <location>
        <begin position="140"/>
        <end position="141"/>
    </location>
    <ligand>
        <name>glutathione</name>
        <dbReference type="ChEBI" id="CHEBI:57925"/>
    </ligand>
</feature>
<evidence type="ECO:0000313" key="5">
    <source>
        <dbReference type="EMBL" id="KAJ3170974.1"/>
    </source>
</evidence>
<feature type="active site" description="Nucleophile" evidence="1">
    <location>
        <position position="52"/>
    </location>
</feature>
<gene>
    <name evidence="5" type="primary">ECM4</name>
    <name evidence="5" type="ORF">HDU87_008449</name>
</gene>
<dbReference type="InterPro" id="IPR004045">
    <property type="entry name" value="Glutathione_S-Trfase_N"/>
</dbReference>
<dbReference type="SFLD" id="SFLDS00019">
    <property type="entry name" value="Glutathione_Transferase_(cytos"/>
    <property type="match status" value="1"/>
</dbReference>
<name>A0AAD5XJ08_9FUNG</name>
<dbReference type="Gene3D" id="3.40.30.10">
    <property type="entry name" value="Glutaredoxin"/>
    <property type="match status" value="1"/>
</dbReference>
<dbReference type="PANTHER" id="PTHR32419">
    <property type="entry name" value="GLUTATHIONYL-HYDROQUINONE REDUCTASE"/>
    <property type="match status" value="1"/>
</dbReference>
<evidence type="ECO:0000256" key="1">
    <source>
        <dbReference type="PIRSR" id="PIRSR015753-1"/>
    </source>
</evidence>
<evidence type="ECO:0000313" key="6">
    <source>
        <dbReference type="Proteomes" id="UP001212152"/>
    </source>
</evidence>
<dbReference type="PROSITE" id="PS50405">
    <property type="entry name" value="GST_CTER"/>
    <property type="match status" value="1"/>
</dbReference>
<dbReference type="InterPro" id="IPR036249">
    <property type="entry name" value="Thioredoxin-like_sf"/>
</dbReference>
<dbReference type="InterPro" id="IPR010987">
    <property type="entry name" value="Glutathione-S-Trfase_C-like"/>
</dbReference>
<feature type="site" description="Lowers pKa of active site Cys" evidence="3">
    <location>
        <position position="290"/>
    </location>
</feature>
<dbReference type="Pfam" id="PF13409">
    <property type="entry name" value="GST_N_2"/>
    <property type="match status" value="1"/>
</dbReference>
<dbReference type="InterPro" id="IPR016639">
    <property type="entry name" value="GST_Omega/GSH"/>
</dbReference>
<feature type="binding site" evidence="2">
    <location>
        <position position="85"/>
    </location>
    <ligand>
        <name>glutathione</name>
        <dbReference type="ChEBI" id="CHEBI:57925"/>
    </ligand>
</feature>
<dbReference type="PIRSF" id="PIRSF015753">
    <property type="entry name" value="GST"/>
    <property type="match status" value="1"/>
</dbReference>
<dbReference type="InterPro" id="IPR036282">
    <property type="entry name" value="Glutathione-S-Trfase_C_sf"/>
</dbReference>
<feature type="active site" description="Proton donor/acceptor" evidence="1">
    <location>
        <position position="188"/>
    </location>
</feature>
<proteinExistence type="predicted"/>
<organism evidence="5 6">
    <name type="scientific">Geranomyces variabilis</name>
    <dbReference type="NCBI Taxonomy" id="109894"/>
    <lineage>
        <taxon>Eukaryota</taxon>
        <taxon>Fungi</taxon>
        <taxon>Fungi incertae sedis</taxon>
        <taxon>Chytridiomycota</taxon>
        <taxon>Chytridiomycota incertae sedis</taxon>
        <taxon>Chytridiomycetes</taxon>
        <taxon>Spizellomycetales</taxon>
        <taxon>Powellomycetaceae</taxon>
        <taxon>Geranomyces</taxon>
    </lineage>
</organism>
<dbReference type="CDD" id="cd03190">
    <property type="entry name" value="GST_C_Omega_like"/>
    <property type="match status" value="1"/>
</dbReference>
<keyword evidence="6" id="KW-1185">Reference proteome</keyword>
<evidence type="ECO:0000256" key="3">
    <source>
        <dbReference type="PIRSR" id="PIRSR015753-3"/>
    </source>
</evidence>
<dbReference type="InterPro" id="IPR047047">
    <property type="entry name" value="GST_Omega-like_C"/>
</dbReference>
<dbReference type="AlphaFoldDB" id="A0AAD5XJ08"/>